<name>A0A1W2TI51_ROSNE</name>
<feature type="compositionally biased region" description="Basic and acidic residues" evidence="1">
    <location>
        <begin position="618"/>
        <end position="674"/>
    </location>
</feature>
<organism evidence="2">
    <name type="scientific">Rosellinia necatrix</name>
    <name type="common">White root-rot fungus</name>
    <dbReference type="NCBI Taxonomy" id="77044"/>
    <lineage>
        <taxon>Eukaryota</taxon>
        <taxon>Fungi</taxon>
        <taxon>Dikarya</taxon>
        <taxon>Ascomycota</taxon>
        <taxon>Pezizomycotina</taxon>
        <taxon>Sordariomycetes</taxon>
        <taxon>Xylariomycetidae</taxon>
        <taxon>Xylariales</taxon>
        <taxon>Xylariaceae</taxon>
        <taxon>Rosellinia</taxon>
    </lineage>
</organism>
<dbReference type="AlphaFoldDB" id="A0A1W2TI51"/>
<dbReference type="OrthoDB" id="10654736at2759"/>
<dbReference type="OMA" id="LESAKHW"/>
<evidence type="ECO:0000256" key="1">
    <source>
        <dbReference type="SAM" id="MobiDB-lite"/>
    </source>
</evidence>
<gene>
    <name evidence="2" type="ORF">SAMD00023353_1601850</name>
</gene>
<evidence type="ECO:0000313" key="2">
    <source>
        <dbReference type="EMBL" id="GAP87825.1"/>
    </source>
</evidence>
<dbReference type="Proteomes" id="UP000054516">
    <property type="component" value="Unassembled WGS sequence"/>
</dbReference>
<dbReference type="EMBL" id="DF977461">
    <property type="protein sequence ID" value="GAP87825.1"/>
    <property type="molecule type" value="Genomic_DNA"/>
</dbReference>
<proteinExistence type="predicted"/>
<protein>
    <submittedName>
        <fullName evidence="2">Uncharacterized protein</fullName>
    </submittedName>
</protein>
<feature type="region of interest" description="Disordered" evidence="1">
    <location>
        <begin position="618"/>
        <end position="682"/>
    </location>
</feature>
<evidence type="ECO:0000313" key="3">
    <source>
        <dbReference type="Proteomes" id="UP000054516"/>
    </source>
</evidence>
<keyword evidence="3" id="KW-1185">Reference proteome</keyword>
<sequence>MSHFHQFVRTFKTSTAEYAAAKVLGRHVHIMPAGYTSDIRHIIVRLHTQTIGTPQWQQIFADLLAVRDQHKAVESTTNGGVNVSTFHNDKGHAYEIARSLDPRGRDPSEIVKDPMLMFHHVYNIPGSRGALTPNEPEAIIRLKNAEPSDYFKLLDSKEIIEAFERSRKRLEKHCKEGGKIEVGTHFVFTADMVSCKGHHMNEHSNIIEFETVRNHHTFHKGVSSHAYVVEKTATGQKDLKFVNVGSGKSHVPFGDALNGGVAVFMWATAPIFALASLEASRQGISVEEWLVRSNHVEAIRLARGLDYLGNKMAPINHHLVNYYQWKYENRVELANWAWEAHKQNTLLLDQYEVSREDIKSFEEGRRVMEDMLRGGDPEKLYTAEERPKRESHRRYAEPGLYHFSTNMRLGLIDFATGTAADQAQVVKDAMNRDTSGVLSSPEVKEALERLLSDSFSNHATGEKLIEFSQKYRERALQAIAELPLEVRVSPTDVTAKLETNLELRVMVESWLGEIKHTISSGIADALVKDMHIDMSTIAPSVVMNSVHDSFQGHIQEKFFIHDSLVPTWNAWAHHTHFTAPTTEDLMKEQLIVRLQEEATARTRYDQIIKEFVGKSEKEKEKLKEEVKERKEKVHDAERRKQEMRHDIEKVQEKKQDSAKWEEEYRRKQETSRKEHFSKKPRA</sequence>
<reference evidence="2" key="1">
    <citation type="submission" date="2016-03" db="EMBL/GenBank/DDBJ databases">
        <title>Draft genome sequence of Rosellinia necatrix.</title>
        <authorList>
            <person name="Kanematsu S."/>
        </authorList>
    </citation>
    <scope>NUCLEOTIDE SEQUENCE [LARGE SCALE GENOMIC DNA]</scope>
    <source>
        <strain evidence="2">W97</strain>
    </source>
</reference>
<accession>A0A1W2TI51</accession>